<evidence type="ECO:0000256" key="8">
    <source>
        <dbReference type="ARBA" id="ARBA00022801"/>
    </source>
</evidence>
<evidence type="ECO:0000256" key="3">
    <source>
        <dbReference type="ARBA" id="ARBA00001954"/>
    </source>
</evidence>
<evidence type="ECO:0000313" key="15">
    <source>
        <dbReference type="Proteomes" id="UP001321760"/>
    </source>
</evidence>
<evidence type="ECO:0000256" key="12">
    <source>
        <dbReference type="ARBA" id="ARBA00023242"/>
    </source>
</evidence>
<dbReference type="PANTHER" id="PTHR12849">
    <property type="entry name" value="RNA LARIAT DEBRANCHING ENZYME"/>
    <property type="match status" value="1"/>
</dbReference>
<reference evidence="14" key="1">
    <citation type="journal article" date="2023" name="Mol. Phylogenet. Evol.">
        <title>Genome-scale phylogeny and comparative genomics of the fungal order Sordariales.</title>
        <authorList>
            <person name="Hensen N."/>
            <person name="Bonometti L."/>
            <person name="Westerberg I."/>
            <person name="Brannstrom I.O."/>
            <person name="Guillou S."/>
            <person name="Cros-Aarteil S."/>
            <person name="Calhoun S."/>
            <person name="Haridas S."/>
            <person name="Kuo A."/>
            <person name="Mondo S."/>
            <person name="Pangilinan J."/>
            <person name="Riley R."/>
            <person name="LaButti K."/>
            <person name="Andreopoulos B."/>
            <person name="Lipzen A."/>
            <person name="Chen C."/>
            <person name="Yan M."/>
            <person name="Daum C."/>
            <person name="Ng V."/>
            <person name="Clum A."/>
            <person name="Steindorff A."/>
            <person name="Ohm R.A."/>
            <person name="Martin F."/>
            <person name="Silar P."/>
            <person name="Natvig D.O."/>
            <person name="Lalanne C."/>
            <person name="Gautier V."/>
            <person name="Ament-Velasquez S.L."/>
            <person name="Kruys A."/>
            <person name="Hutchinson M.I."/>
            <person name="Powell A.J."/>
            <person name="Barry K."/>
            <person name="Miller A.N."/>
            <person name="Grigoriev I.V."/>
            <person name="Debuchy R."/>
            <person name="Gladieux P."/>
            <person name="Hiltunen Thoren M."/>
            <person name="Johannesson H."/>
        </authorList>
    </citation>
    <scope>NUCLEOTIDE SEQUENCE</scope>
    <source>
        <strain evidence="14">PSN243</strain>
    </source>
</reference>
<dbReference type="InterPro" id="IPR029052">
    <property type="entry name" value="Metallo-depent_PP-like"/>
</dbReference>
<evidence type="ECO:0000256" key="5">
    <source>
        <dbReference type="ARBA" id="ARBA00006045"/>
    </source>
</evidence>
<dbReference type="GO" id="GO:0005634">
    <property type="term" value="C:nucleus"/>
    <property type="evidence" value="ECO:0007669"/>
    <property type="project" value="UniProtKB-SubCell"/>
</dbReference>
<dbReference type="GO" id="GO:0008419">
    <property type="term" value="F:RNA lariat debranching enzyme activity"/>
    <property type="evidence" value="ECO:0007669"/>
    <property type="project" value="TreeGrafter"/>
</dbReference>
<dbReference type="CDD" id="cd00844">
    <property type="entry name" value="MPP_Dbr1_N"/>
    <property type="match status" value="1"/>
</dbReference>
<dbReference type="Proteomes" id="UP001321760">
    <property type="component" value="Unassembled WGS sequence"/>
</dbReference>
<comment type="caution">
    <text evidence="14">The sequence shown here is derived from an EMBL/GenBank/DDBJ whole genome shotgun (WGS) entry which is preliminary data.</text>
</comment>
<dbReference type="PANTHER" id="PTHR12849:SF0">
    <property type="entry name" value="LARIAT DEBRANCHING ENZYME"/>
    <property type="match status" value="1"/>
</dbReference>
<evidence type="ECO:0000259" key="13">
    <source>
        <dbReference type="SMART" id="SM01124"/>
    </source>
</evidence>
<keyword evidence="6" id="KW-0507">mRNA processing</keyword>
<keyword evidence="7" id="KW-0479">Metal-binding</keyword>
<sequence>MDSLNVSNLKVAVVGFGHGELDTIYTTLEVECEAQGFSLPDLDLLIICGDFQAIRNELDLNCMSVPHKYRKMGDFHKYYSGAAQAPVLTIVIGGNHEASNYLFELYHGGWLAPNIYYLGAAGVVRYGPWRIAGISGIYNPRNYHKPHSERLPYDRDDIRSVYHVRDYDVQRLLLLRSPVDIALSHDWPAWIELFGDHKKLFTLKPHFLDSAVKDSLGSKPAAELLGHLRPSFWFSGHMHIKFRATVEIGENLGINDALQSLEGVPDKLKTVLPRSSGKKKSATASSSSGAATKTEFLALDKVGSPAFRWLDVRELECSPRADSETSSKNSAPGKFRLMYNEEWLAVTRACAAGLRAADPETLVVAPFTTTKVSAASVDKEVNWVNENIVKKELLTIPMNFTQHAPIHTPDSAVVPNIQPLEYPNQQTAQFCELLQIPNKLSL</sequence>
<dbReference type="InterPro" id="IPR041816">
    <property type="entry name" value="Dbr1_N"/>
</dbReference>
<keyword evidence="9" id="KW-0862">Zinc</keyword>
<evidence type="ECO:0000256" key="2">
    <source>
        <dbReference type="ARBA" id="ARBA00001947"/>
    </source>
</evidence>
<dbReference type="Pfam" id="PF05011">
    <property type="entry name" value="DBR1"/>
    <property type="match status" value="1"/>
</dbReference>
<dbReference type="Pfam" id="PF00149">
    <property type="entry name" value="Metallophos"/>
    <property type="match status" value="1"/>
</dbReference>
<organism evidence="14 15">
    <name type="scientific">Podospora aff. communis PSN243</name>
    <dbReference type="NCBI Taxonomy" id="3040156"/>
    <lineage>
        <taxon>Eukaryota</taxon>
        <taxon>Fungi</taxon>
        <taxon>Dikarya</taxon>
        <taxon>Ascomycota</taxon>
        <taxon>Pezizomycotina</taxon>
        <taxon>Sordariomycetes</taxon>
        <taxon>Sordariomycetidae</taxon>
        <taxon>Sordariales</taxon>
        <taxon>Podosporaceae</taxon>
        <taxon>Podospora</taxon>
    </lineage>
</organism>
<dbReference type="InterPro" id="IPR004843">
    <property type="entry name" value="Calcineurin-like_PHP"/>
</dbReference>
<accession>A0AAV9GCY8</accession>
<evidence type="ECO:0000256" key="4">
    <source>
        <dbReference type="ARBA" id="ARBA00004123"/>
    </source>
</evidence>
<comment type="subcellular location">
    <subcellularLocation>
        <location evidence="4">Nucleus</location>
    </subcellularLocation>
</comment>
<dbReference type="InterPro" id="IPR007708">
    <property type="entry name" value="DBR1_C"/>
</dbReference>
<protein>
    <submittedName>
        <fullName evidence="14">Lariat debranching enzyme, C-terminal domain-containing protein</fullName>
    </submittedName>
</protein>
<comment type="cofactor">
    <cofactor evidence="1">
        <name>Mn(2+)</name>
        <dbReference type="ChEBI" id="CHEBI:29035"/>
    </cofactor>
</comment>
<evidence type="ECO:0000256" key="6">
    <source>
        <dbReference type="ARBA" id="ARBA00022664"/>
    </source>
</evidence>
<evidence type="ECO:0000256" key="9">
    <source>
        <dbReference type="ARBA" id="ARBA00022833"/>
    </source>
</evidence>
<keyword evidence="12" id="KW-0539">Nucleus</keyword>
<evidence type="ECO:0000313" key="14">
    <source>
        <dbReference type="EMBL" id="KAK4445929.1"/>
    </source>
</evidence>
<comment type="similarity">
    <text evidence="5">Belongs to the lariat debranching enzyme family.</text>
</comment>
<dbReference type="AlphaFoldDB" id="A0AAV9GCY8"/>
<evidence type="ECO:0000256" key="7">
    <source>
        <dbReference type="ARBA" id="ARBA00022723"/>
    </source>
</evidence>
<feature type="domain" description="Lariat debranching enzyme C-terminal" evidence="13">
    <location>
        <begin position="283"/>
        <end position="440"/>
    </location>
</feature>
<name>A0AAV9GCY8_9PEZI</name>
<dbReference type="EMBL" id="MU865961">
    <property type="protein sequence ID" value="KAK4445929.1"/>
    <property type="molecule type" value="Genomic_DNA"/>
</dbReference>
<evidence type="ECO:0000256" key="10">
    <source>
        <dbReference type="ARBA" id="ARBA00023004"/>
    </source>
</evidence>
<comment type="cofactor">
    <cofactor evidence="2">
        <name>Zn(2+)</name>
        <dbReference type="ChEBI" id="CHEBI:29105"/>
    </cofactor>
</comment>
<keyword evidence="10" id="KW-0408">Iron</keyword>
<evidence type="ECO:0000256" key="11">
    <source>
        <dbReference type="ARBA" id="ARBA00023211"/>
    </source>
</evidence>
<dbReference type="SMART" id="SM01124">
    <property type="entry name" value="DBR1"/>
    <property type="match status" value="1"/>
</dbReference>
<keyword evidence="8" id="KW-0378">Hydrolase</keyword>
<reference evidence="14" key="2">
    <citation type="submission" date="2023-05" db="EMBL/GenBank/DDBJ databases">
        <authorList>
            <consortium name="Lawrence Berkeley National Laboratory"/>
            <person name="Steindorff A."/>
            <person name="Hensen N."/>
            <person name="Bonometti L."/>
            <person name="Westerberg I."/>
            <person name="Brannstrom I.O."/>
            <person name="Guillou S."/>
            <person name="Cros-Aarteil S."/>
            <person name="Calhoun S."/>
            <person name="Haridas S."/>
            <person name="Kuo A."/>
            <person name="Mondo S."/>
            <person name="Pangilinan J."/>
            <person name="Riley R."/>
            <person name="Labutti K."/>
            <person name="Andreopoulos B."/>
            <person name="Lipzen A."/>
            <person name="Chen C."/>
            <person name="Yanf M."/>
            <person name="Daum C."/>
            <person name="Ng V."/>
            <person name="Clum A."/>
            <person name="Ohm R."/>
            <person name="Martin F."/>
            <person name="Silar P."/>
            <person name="Natvig D."/>
            <person name="Lalanne C."/>
            <person name="Gautier V."/>
            <person name="Ament-Velasquez S.L."/>
            <person name="Kruys A."/>
            <person name="Hutchinson M.I."/>
            <person name="Powell A.J."/>
            <person name="Barry K."/>
            <person name="Miller A.N."/>
            <person name="Grigoriev I.V."/>
            <person name="Debuchy R."/>
            <person name="Gladieux P."/>
            <person name="Thoren M.H."/>
            <person name="Johannesson H."/>
        </authorList>
    </citation>
    <scope>NUCLEOTIDE SEQUENCE</scope>
    <source>
        <strain evidence="14">PSN243</strain>
    </source>
</reference>
<proteinExistence type="inferred from homology"/>
<evidence type="ECO:0000256" key="1">
    <source>
        <dbReference type="ARBA" id="ARBA00001936"/>
    </source>
</evidence>
<dbReference type="SUPFAM" id="SSF56300">
    <property type="entry name" value="Metallo-dependent phosphatases"/>
    <property type="match status" value="1"/>
</dbReference>
<dbReference type="GO" id="GO:0000398">
    <property type="term" value="P:mRNA splicing, via spliceosome"/>
    <property type="evidence" value="ECO:0007669"/>
    <property type="project" value="TreeGrafter"/>
</dbReference>
<keyword evidence="11" id="KW-0464">Manganese</keyword>
<gene>
    <name evidence="14" type="ORF">QBC34DRAFT_154296</name>
</gene>
<comment type="cofactor">
    <cofactor evidence="3">
        <name>Fe(2+)</name>
        <dbReference type="ChEBI" id="CHEBI:29033"/>
    </cofactor>
</comment>
<keyword evidence="15" id="KW-1185">Reference proteome</keyword>
<dbReference type="GO" id="GO:0046872">
    <property type="term" value="F:metal ion binding"/>
    <property type="evidence" value="ECO:0007669"/>
    <property type="project" value="UniProtKB-KW"/>
</dbReference>